<dbReference type="STRING" id="133381.A0A2T9ZHQ8"/>
<dbReference type="PANTHER" id="PTHR11766:SF0">
    <property type="entry name" value="TYROSINE--TRNA LIGASE, MITOCHONDRIAL"/>
    <property type="match status" value="1"/>
</dbReference>
<keyword evidence="3 9" id="KW-0547">Nucleotide-binding</keyword>
<keyword evidence="5 9" id="KW-0648">Protein biosynthesis</keyword>
<dbReference type="Proteomes" id="UP000245609">
    <property type="component" value="Unassembled WGS sequence"/>
</dbReference>
<dbReference type="InterPro" id="IPR024088">
    <property type="entry name" value="Tyr-tRNA-ligase_bac-type"/>
</dbReference>
<keyword evidence="6 9" id="KW-0030">Aminoacyl-tRNA synthetase</keyword>
<dbReference type="GO" id="GO:0005739">
    <property type="term" value="C:mitochondrion"/>
    <property type="evidence" value="ECO:0007669"/>
    <property type="project" value="TreeGrafter"/>
</dbReference>
<dbReference type="GO" id="GO:0005829">
    <property type="term" value="C:cytosol"/>
    <property type="evidence" value="ECO:0007669"/>
    <property type="project" value="TreeGrafter"/>
</dbReference>
<dbReference type="AlphaFoldDB" id="A0A2T9ZHQ8"/>
<evidence type="ECO:0000256" key="6">
    <source>
        <dbReference type="ARBA" id="ARBA00023146"/>
    </source>
</evidence>
<dbReference type="Pfam" id="PF00579">
    <property type="entry name" value="tRNA-synt_1b"/>
    <property type="match status" value="1"/>
</dbReference>
<accession>A0A2T9ZHQ8</accession>
<dbReference type="Gene3D" id="1.10.240.10">
    <property type="entry name" value="Tyrosyl-Transfer RNA Synthetase"/>
    <property type="match status" value="1"/>
</dbReference>
<dbReference type="InterPro" id="IPR002305">
    <property type="entry name" value="aa-tRNA-synth_Ic"/>
</dbReference>
<dbReference type="InterPro" id="IPR036986">
    <property type="entry name" value="S4_RNA-bd_sf"/>
</dbReference>
<organism evidence="10 11">
    <name type="scientific">Smittium megazygosporum</name>
    <dbReference type="NCBI Taxonomy" id="133381"/>
    <lineage>
        <taxon>Eukaryota</taxon>
        <taxon>Fungi</taxon>
        <taxon>Fungi incertae sedis</taxon>
        <taxon>Zoopagomycota</taxon>
        <taxon>Kickxellomycotina</taxon>
        <taxon>Harpellomycetes</taxon>
        <taxon>Harpellales</taxon>
        <taxon>Legeriomycetaceae</taxon>
        <taxon>Smittium</taxon>
    </lineage>
</organism>
<evidence type="ECO:0000256" key="9">
    <source>
        <dbReference type="RuleBase" id="RU361234"/>
    </source>
</evidence>
<name>A0A2T9ZHQ8_9FUNG</name>
<dbReference type="GO" id="GO:0003723">
    <property type="term" value="F:RNA binding"/>
    <property type="evidence" value="ECO:0007669"/>
    <property type="project" value="InterPro"/>
</dbReference>
<dbReference type="SUPFAM" id="SSF52374">
    <property type="entry name" value="Nucleotidylyl transferase"/>
    <property type="match status" value="1"/>
</dbReference>
<comment type="similarity">
    <text evidence="9">Belongs to the class-I aminoacyl-tRNA synthetase family.</text>
</comment>
<evidence type="ECO:0000256" key="5">
    <source>
        <dbReference type="ARBA" id="ARBA00022917"/>
    </source>
</evidence>
<dbReference type="InterPro" id="IPR014729">
    <property type="entry name" value="Rossmann-like_a/b/a_fold"/>
</dbReference>
<proteinExistence type="inferred from homology"/>
<protein>
    <recommendedName>
        <fullName evidence="1 9">Tyrosine--tRNA ligase</fullName>
        <ecNumber evidence="1 9">6.1.1.1</ecNumber>
    </recommendedName>
    <alternativeName>
        <fullName evidence="7 9">Tyrosyl-tRNA synthetase</fullName>
    </alternativeName>
</protein>
<dbReference type="Gene3D" id="3.40.50.620">
    <property type="entry name" value="HUPs"/>
    <property type="match status" value="1"/>
</dbReference>
<keyword evidence="11" id="KW-1185">Reference proteome</keyword>
<dbReference type="GO" id="GO:0005524">
    <property type="term" value="F:ATP binding"/>
    <property type="evidence" value="ECO:0007669"/>
    <property type="project" value="UniProtKB-KW"/>
</dbReference>
<dbReference type="NCBIfam" id="TIGR00234">
    <property type="entry name" value="tyrS"/>
    <property type="match status" value="1"/>
</dbReference>
<evidence type="ECO:0000256" key="2">
    <source>
        <dbReference type="ARBA" id="ARBA00022598"/>
    </source>
</evidence>
<evidence type="ECO:0000256" key="7">
    <source>
        <dbReference type="ARBA" id="ARBA00033323"/>
    </source>
</evidence>
<evidence type="ECO:0000313" key="10">
    <source>
        <dbReference type="EMBL" id="PVV04125.1"/>
    </source>
</evidence>
<dbReference type="GO" id="GO:0006437">
    <property type="term" value="P:tyrosyl-tRNA aminoacylation"/>
    <property type="evidence" value="ECO:0007669"/>
    <property type="project" value="InterPro"/>
</dbReference>
<dbReference type="Gene3D" id="3.10.290.10">
    <property type="entry name" value="RNA-binding S4 domain"/>
    <property type="match status" value="1"/>
</dbReference>
<dbReference type="PRINTS" id="PR01040">
    <property type="entry name" value="TRNASYNTHTYR"/>
</dbReference>
<dbReference type="SUPFAM" id="SSF55174">
    <property type="entry name" value="Alpha-L RNA-binding motif"/>
    <property type="match status" value="1"/>
</dbReference>
<dbReference type="EC" id="6.1.1.1" evidence="1 9"/>
<dbReference type="OrthoDB" id="337870at2759"/>
<keyword evidence="4 9" id="KW-0067">ATP-binding</keyword>
<dbReference type="EMBL" id="MBFS01000159">
    <property type="protein sequence ID" value="PVV04125.1"/>
    <property type="molecule type" value="Genomic_DNA"/>
</dbReference>
<dbReference type="PANTHER" id="PTHR11766">
    <property type="entry name" value="TYROSYL-TRNA SYNTHETASE"/>
    <property type="match status" value="1"/>
</dbReference>
<evidence type="ECO:0000256" key="8">
    <source>
        <dbReference type="ARBA" id="ARBA00048248"/>
    </source>
</evidence>
<dbReference type="GO" id="GO:0004831">
    <property type="term" value="F:tyrosine-tRNA ligase activity"/>
    <property type="evidence" value="ECO:0007669"/>
    <property type="project" value="UniProtKB-EC"/>
</dbReference>
<reference evidence="10 11" key="1">
    <citation type="journal article" date="2018" name="MBio">
        <title>Comparative Genomics Reveals the Core Gene Toolbox for the Fungus-Insect Symbiosis.</title>
        <authorList>
            <person name="Wang Y."/>
            <person name="Stata M."/>
            <person name="Wang W."/>
            <person name="Stajich J.E."/>
            <person name="White M.M."/>
            <person name="Moncalvo J.M."/>
        </authorList>
    </citation>
    <scope>NUCLEOTIDE SEQUENCE [LARGE SCALE GENOMIC DNA]</scope>
    <source>
        <strain evidence="10 11">SC-DP-2</strain>
    </source>
</reference>
<evidence type="ECO:0000256" key="4">
    <source>
        <dbReference type="ARBA" id="ARBA00022840"/>
    </source>
</evidence>
<evidence type="ECO:0000256" key="3">
    <source>
        <dbReference type="ARBA" id="ARBA00022741"/>
    </source>
</evidence>
<evidence type="ECO:0000313" key="11">
    <source>
        <dbReference type="Proteomes" id="UP000245609"/>
    </source>
</evidence>
<dbReference type="InterPro" id="IPR002307">
    <property type="entry name" value="Tyr-tRNA-ligase"/>
</dbReference>
<comment type="caution">
    <text evidence="10">The sequence shown here is derived from an EMBL/GenBank/DDBJ whole genome shotgun (WGS) entry which is preliminary data.</text>
</comment>
<sequence length="531" mass="60290">MFFSARKLNINRISIRRLFSANVIRTLKERELVDNITSKNLENVCEKESIGVYLGVDPTATSMHLGNLLAMMSLFHFHLHGHQVVSLIGGATGVIGDPTGRTTERDSLTPEQLENNIIGIQNQMRKVFVNATEYAKRRGKVEESKIKPVLFLNNYSFYKDMNVLEFFKVVGRNARVKTMINRESIKSRLAPSENGLSFTELGYQLFQAYDFFYLYKTHKVNLQIGGADQWGNITAGIDLINRLSYREKFQERADILKNSLDLKETSTNDQTDLKETKSEISEKKVRDLKSSIKNEDIEKLKELKENEFKEAKDFQFEQHNHLAYGLTLPLLVSKSGKKYGKSAGNAENPEKKYGQSILASEVTELVHGEKNLIKAKQATFYLFGRPIDIETDVELGLKKSEEPESVISGENKDQKPYLLNGKSSLEDKTVQNIDSESLLSALGNDPRVIECKREQVEGKRVTELAVLSGACKSKGEATRLIKNNGLYWNNKRVESDRWVPGLELEDGDYFGEPRISVLRVGKSHFYIIKLL</sequence>
<evidence type="ECO:0000256" key="1">
    <source>
        <dbReference type="ARBA" id="ARBA00013160"/>
    </source>
</evidence>
<keyword evidence="2 9" id="KW-0436">Ligase</keyword>
<gene>
    <name evidence="10" type="ORF">BB560_001383</name>
</gene>
<comment type="catalytic activity">
    <reaction evidence="8 9">
        <text>tRNA(Tyr) + L-tyrosine + ATP = L-tyrosyl-tRNA(Tyr) + AMP + diphosphate + H(+)</text>
        <dbReference type="Rhea" id="RHEA:10220"/>
        <dbReference type="Rhea" id="RHEA-COMP:9706"/>
        <dbReference type="Rhea" id="RHEA-COMP:9707"/>
        <dbReference type="ChEBI" id="CHEBI:15378"/>
        <dbReference type="ChEBI" id="CHEBI:30616"/>
        <dbReference type="ChEBI" id="CHEBI:33019"/>
        <dbReference type="ChEBI" id="CHEBI:58315"/>
        <dbReference type="ChEBI" id="CHEBI:78442"/>
        <dbReference type="ChEBI" id="CHEBI:78536"/>
        <dbReference type="ChEBI" id="CHEBI:456215"/>
        <dbReference type="EC" id="6.1.1.1"/>
    </reaction>
</comment>